<dbReference type="Pfam" id="PF23658">
    <property type="entry name" value="PDZ_CPAF_rel"/>
    <property type="match status" value="1"/>
</dbReference>
<sequence length="496" mass="54055">MAYGCIKSVPLNVIATKSLMGQIRPYITWQTTLAFLKNPLTGPVYICLSLFELLRSVFENQDETKINDFDWFDTSLDHLKLRGFALYQLIHSAHGGHFPAILDSVGGIFNFGRTVPLVSVSEDGLKLPAVFAYADVLAQQFNNISYTPSAVVNIDGQDVTFYLENWSQWGPLQDRDALYNNVFYELAQVSLSVSGSGTGTFTGGGRGRWVFPDLCQRNLQEPFPTFETTSTAQIAATAAAGSSPGCPPIVVAGPLNLINGYYIYSPDYNDVAVFFATTRNFVAKALADGKTKLIIDVSANGGSTILQGHDLFKQIFPSILPYGATRFRAHEAVDLIGQSFSAIGSHIESGGINITGYGPLANYAEQPFEADNVIIQGGVKAFAVGGRPNRSPIQAVGGVKGADNYEWEFIQAIAQWAFKAEASDRYNSVLKDYNADGPFSRTVDSPGCNVRDGLREGDDSGIPLQFRYEEADCRLYYTPEMTVYATAIWKAAADAQ</sequence>
<dbReference type="InterPro" id="IPR052766">
    <property type="entry name" value="S41A_metabolite_peptidase"/>
</dbReference>
<evidence type="ECO:0000313" key="2">
    <source>
        <dbReference type="EMBL" id="OCK74023.1"/>
    </source>
</evidence>
<accession>A0A8E2DYP7</accession>
<proteinExistence type="predicted"/>
<dbReference type="InterPro" id="IPR056186">
    <property type="entry name" value="PDZ_CPAF-rel"/>
</dbReference>
<evidence type="ECO:0000259" key="1">
    <source>
        <dbReference type="Pfam" id="PF23658"/>
    </source>
</evidence>
<keyword evidence="3" id="KW-1185">Reference proteome</keyword>
<feature type="domain" description="CPAF-like PDZ" evidence="1">
    <location>
        <begin position="110"/>
        <end position="212"/>
    </location>
</feature>
<dbReference type="AlphaFoldDB" id="A0A8E2DYP7"/>
<name>A0A8E2DYP7_9PEZI</name>
<reference evidence="2 3" key="1">
    <citation type="journal article" date="2016" name="Nat. Commun.">
        <title>Ectomycorrhizal ecology is imprinted in the genome of the dominant symbiotic fungus Cenococcum geophilum.</title>
        <authorList>
            <consortium name="DOE Joint Genome Institute"/>
            <person name="Peter M."/>
            <person name="Kohler A."/>
            <person name="Ohm R.A."/>
            <person name="Kuo A."/>
            <person name="Krutzmann J."/>
            <person name="Morin E."/>
            <person name="Arend M."/>
            <person name="Barry K.W."/>
            <person name="Binder M."/>
            <person name="Choi C."/>
            <person name="Clum A."/>
            <person name="Copeland A."/>
            <person name="Grisel N."/>
            <person name="Haridas S."/>
            <person name="Kipfer T."/>
            <person name="LaButti K."/>
            <person name="Lindquist E."/>
            <person name="Lipzen A."/>
            <person name="Maire R."/>
            <person name="Meier B."/>
            <person name="Mihaltcheva S."/>
            <person name="Molinier V."/>
            <person name="Murat C."/>
            <person name="Poggeler S."/>
            <person name="Quandt C.A."/>
            <person name="Sperisen C."/>
            <person name="Tritt A."/>
            <person name="Tisserant E."/>
            <person name="Crous P.W."/>
            <person name="Henrissat B."/>
            <person name="Nehls U."/>
            <person name="Egli S."/>
            <person name="Spatafora J.W."/>
            <person name="Grigoriev I.V."/>
            <person name="Martin F.M."/>
        </authorList>
    </citation>
    <scope>NUCLEOTIDE SEQUENCE [LARGE SCALE GENOMIC DNA]</scope>
    <source>
        <strain evidence="2 3">CBS 459.81</strain>
    </source>
</reference>
<dbReference type="OrthoDB" id="27214at2759"/>
<protein>
    <recommendedName>
        <fullName evidence="1">CPAF-like PDZ domain-containing protein</fullName>
    </recommendedName>
</protein>
<organism evidence="2 3">
    <name type="scientific">Lepidopterella palustris CBS 459.81</name>
    <dbReference type="NCBI Taxonomy" id="1314670"/>
    <lineage>
        <taxon>Eukaryota</taxon>
        <taxon>Fungi</taxon>
        <taxon>Dikarya</taxon>
        <taxon>Ascomycota</taxon>
        <taxon>Pezizomycotina</taxon>
        <taxon>Dothideomycetes</taxon>
        <taxon>Pleosporomycetidae</taxon>
        <taxon>Mytilinidiales</taxon>
        <taxon>Argynnaceae</taxon>
        <taxon>Lepidopterella</taxon>
    </lineage>
</organism>
<dbReference type="EMBL" id="KV745582">
    <property type="protein sequence ID" value="OCK74023.1"/>
    <property type="molecule type" value="Genomic_DNA"/>
</dbReference>
<dbReference type="PANTHER" id="PTHR37049:SF4">
    <property type="entry name" value="RHODANESE DOMAIN-CONTAINING PROTEIN"/>
    <property type="match status" value="1"/>
</dbReference>
<gene>
    <name evidence="2" type="ORF">K432DRAFT_410211</name>
</gene>
<dbReference type="PANTHER" id="PTHR37049">
    <property type="entry name" value="PEPTIDASE S41 FAMILY PROTEIN"/>
    <property type="match status" value="1"/>
</dbReference>
<dbReference type="Proteomes" id="UP000250266">
    <property type="component" value="Unassembled WGS sequence"/>
</dbReference>
<evidence type="ECO:0000313" key="3">
    <source>
        <dbReference type="Proteomes" id="UP000250266"/>
    </source>
</evidence>